<feature type="compositionally biased region" description="Polar residues" evidence="1">
    <location>
        <begin position="97"/>
        <end position="107"/>
    </location>
</feature>
<protein>
    <submittedName>
        <fullName evidence="3">Uncharacterized protein</fullName>
    </submittedName>
</protein>
<evidence type="ECO:0000313" key="4">
    <source>
        <dbReference type="Proteomes" id="UP001152759"/>
    </source>
</evidence>
<feature type="chain" id="PRO_5040402679" evidence="2">
    <location>
        <begin position="21"/>
        <end position="548"/>
    </location>
</feature>
<feature type="signal peptide" evidence="2">
    <location>
        <begin position="1"/>
        <end position="20"/>
    </location>
</feature>
<dbReference type="AlphaFoldDB" id="A0A9P0C6H9"/>
<keyword evidence="4" id="KW-1185">Reference proteome</keyword>
<sequence length="548" mass="60626">MHRKLLYLSFLSICVLLSAGEQTAPPFSRSPSFRHSSLLRSPSFKNTSPSREPSPGSEIPVFFKSSSPFGDLPLWKNPSPSRNPSPLSDLPLWRTSGPWSGTSQRGDSSPPRRATWSNSSPEDNHPWRGSSPPRTPSPRFRTPTPFSTEADSSETGSPPRTPSPRFRTPTPFSTEGDSSETDSAPPTDSASDVAASKRKADELNERFNNAVGGCEGPRGESPAYECSGILIRGVSSDRNPYAWTLSKYSRETMSVCMGYLRRDAQWAGFPYGYVSGFIMYPQSKTPWTKTKTRVICAFPLDAHSDERTGKYACGPSQQDTIGESGHCHAQGIFSFRDWLAHYHRVSFNFSHTQCGFDMTAPQAPGLFRTFLKASSFVQNEPFDLKNNEILVYAWNENNVARLPIEAFFFTVGSDEGRLSARRFQRDFKRASGGETIPIVGIQFPKPNVREFKVYPMDEAKLITERISRSTPVNPWLMRSPSRGGSHDFSSLFANPSARGGSQDFASLFANPSDRGGSQDFASLFANPSARGGFSPRFGSSPSNRFIMQ</sequence>
<feature type="compositionally biased region" description="Low complexity" evidence="1">
    <location>
        <begin position="25"/>
        <end position="44"/>
    </location>
</feature>
<evidence type="ECO:0000256" key="2">
    <source>
        <dbReference type="SAM" id="SignalP"/>
    </source>
</evidence>
<organism evidence="3 4">
    <name type="scientific">Bemisia tabaci</name>
    <name type="common">Sweetpotato whitefly</name>
    <name type="synonym">Aleurodes tabaci</name>
    <dbReference type="NCBI Taxonomy" id="7038"/>
    <lineage>
        <taxon>Eukaryota</taxon>
        <taxon>Metazoa</taxon>
        <taxon>Ecdysozoa</taxon>
        <taxon>Arthropoda</taxon>
        <taxon>Hexapoda</taxon>
        <taxon>Insecta</taxon>
        <taxon>Pterygota</taxon>
        <taxon>Neoptera</taxon>
        <taxon>Paraneoptera</taxon>
        <taxon>Hemiptera</taxon>
        <taxon>Sternorrhyncha</taxon>
        <taxon>Aleyrodoidea</taxon>
        <taxon>Aleyrodidae</taxon>
        <taxon>Aleyrodinae</taxon>
        <taxon>Bemisia</taxon>
    </lineage>
</organism>
<keyword evidence="2" id="KW-0732">Signal</keyword>
<evidence type="ECO:0000256" key="1">
    <source>
        <dbReference type="SAM" id="MobiDB-lite"/>
    </source>
</evidence>
<name>A0A9P0C6H9_BEMTA</name>
<feature type="compositionally biased region" description="Polar residues" evidence="1">
    <location>
        <begin position="181"/>
        <end position="190"/>
    </location>
</feature>
<dbReference type="EMBL" id="OU963871">
    <property type="protein sequence ID" value="CAH0762360.1"/>
    <property type="molecule type" value="Genomic_DNA"/>
</dbReference>
<evidence type="ECO:0000313" key="3">
    <source>
        <dbReference type="EMBL" id="CAH0762360.1"/>
    </source>
</evidence>
<reference evidence="3" key="1">
    <citation type="submission" date="2021-12" db="EMBL/GenBank/DDBJ databases">
        <authorList>
            <person name="King R."/>
        </authorList>
    </citation>
    <scope>NUCLEOTIDE SEQUENCE</scope>
</reference>
<feature type="compositionally biased region" description="Low complexity" evidence="1">
    <location>
        <begin position="78"/>
        <end position="92"/>
    </location>
</feature>
<feature type="region of interest" description="Disordered" evidence="1">
    <location>
        <begin position="22"/>
        <end position="199"/>
    </location>
</feature>
<gene>
    <name evidence="3" type="ORF">BEMITA_LOCUS2505</name>
</gene>
<accession>A0A9P0C6H9</accession>
<feature type="compositionally biased region" description="Low complexity" evidence="1">
    <location>
        <begin position="137"/>
        <end position="175"/>
    </location>
</feature>
<dbReference type="Proteomes" id="UP001152759">
    <property type="component" value="Chromosome 10"/>
</dbReference>
<proteinExistence type="predicted"/>